<name>I4AC19_DESDJ</name>
<dbReference type="OrthoDB" id="2066462at2"/>
<proteinExistence type="predicted"/>
<evidence type="ECO:0000313" key="1">
    <source>
        <dbReference type="EMBL" id="AFM01504.1"/>
    </source>
</evidence>
<dbReference type="Proteomes" id="UP000006053">
    <property type="component" value="Chromosome"/>
</dbReference>
<dbReference type="STRING" id="756499.Desde_3213"/>
<evidence type="ECO:0000313" key="2">
    <source>
        <dbReference type="Proteomes" id="UP000006053"/>
    </source>
</evidence>
<sequence length="62" mass="7173">MNHSTIIRCKKCNRRLFDISNCEGKVNIQIVCPKCGEIWEVSISGELIKINRVRKEKEQVGK</sequence>
<organism evidence="1 2">
    <name type="scientific">Desulfitobacterium dehalogenans (strain ATCC 51507 / DSM 9161 / JW/IU-DC1)</name>
    <dbReference type="NCBI Taxonomy" id="756499"/>
    <lineage>
        <taxon>Bacteria</taxon>
        <taxon>Bacillati</taxon>
        <taxon>Bacillota</taxon>
        <taxon>Clostridia</taxon>
        <taxon>Eubacteriales</taxon>
        <taxon>Desulfitobacteriaceae</taxon>
        <taxon>Desulfitobacterium</taxon>
    </lineage>
</organism>
<evidence type="ECO:0008006" key="3">
    <source>
        <dbReference type="Google" id="ProtNLM"/>
    </source>
</evidence>
<dbReference type="RefSeq" id="WP_014794984.1">
    <property type="nucleotide sequence ID" value="NC_018017.1"/>
</dbReference>
<keyword evidence="2" id="KW-1185">Reference proteome</keyword>
<reference evidence="1 2" key="2">
    <citation type="journal article" date="2015" name="J. Bacteriol.">
        <title>Genomic, proteomic, and biochemical analysis of the organohalide respiratory pathway in Desulfitobacterium dehalogenans.</title>
        <authorList>
            <person name="Kruse T."/>
            <person name="van de Pas B.A."/>
            <person name="Atteia A."/>
            <person name="Krab K."/>
            <person name="Hagen W.R."/>
            <person name="Goodwin L."/>
            <person name="Chain P."/>
            <person name="Boeren S."/>
            <person name="Maphosa F."/>
            <person name="Schraa G."/>
            <person name="de Vos W.M."/>
            <person name="van der Oost J."/>
            <person name="Smidt H."/>
            <person name="Stams A.J."/>
        </authorList>
    </citation>
    <scope>NUCLEOTIDE SEQUENCE [LARGE SCALE GENOMIC DNA]</scope>
    <source>
        <strain evidence="2">ATCC 51507 / DSM 9161 / JW/IU-DC1</strain>
    </source>
</reference>
<dbReference type="KEGG" id="ddh:Desde_3213"/>
<reference evidence="2" key="1">
    <citation type="submission" date="2012-06" db="EMBL/GenBank/DDBJ databases">
        <title>Complete sequence of Desulfitobacterium dehalogenans ATCC 51507.</title>
        <authorList>
            <person name="Lucas S."/>
            <person name="Han J."/>
            <person name="Lapidus A."/>
            <person name="Cheng J.-F."/>
            <person name="Goodwin L."/>
            <person name="Pitluck S."/>
            <person name="Peters L."/>
            <person name="Ovchinnikova G."/>
            <person name="Teshima H."/>
            <person name="Detter J.C."/>
            <person name="Han C."/>
            <person name="Tapia R."/>
            <person name="Land M."/>
            <person name="Hauser L."/>
            <person name="Kyrpides N."/>
            <person name="Ivanova N."/>
            <person name="Pagani I."/>
            <person name="Kruse T."/>
            <person name="de Vos W.M."/>
            <person name="Smidt H."/>
            <person name="Woyke T."/>
        </authorList>
    </citation>
    <scope>NUCLEOTIDE SEQUENCE [LARGE SCALE GENOMIC DNA]</scope>
    <source>
        <strain evidence="2">ATCC 51507 / DSM 9161 / JW/IU-DC1</strain>
    </source>
</reference>
<dbReference type="AlphaFoldDB" id="I4AC19"/>
<accession>I4AC19</accession>
<dbReference type="EMBL" id="CP003348">
    <property type="protein sequence ID" value="AFM01504.1"/>
    <property type="molecule type" value="Genomic_DNA"/>
</dbReference>
<gene>
    <name evidence="1" type="ordered locus">Desde_3213</name>
</gene>
<protein>
    <recommendedName>
        <fullName evidence="3">Mu-like prophage protein Com</fullName>
    </recommendedName>
</protein>
<dbReference type="HOGENOM" id="CLU_2896708_0_0_9"/>